<evidence type="ECO:0000313" key="2">
    <source>
        <dbReference type="Proteomes" id="UP000008550"/>
    </source>
</evidence>
<sequence length="67" mass="7513">MSPQNRGGFSLFAVNEDSAFRQAFGNTFRVFGLLAAQDDRDSVTKLSQCCDLVVTVLSQKRHLQEVY</sequence>
<gene>
    <name evidence="1" type="ORF">HM1_3039</name>
</gene>
<dbReference type="EMBL" id="CP000930">
    <property type="protein sequence ID" value="ABZ85546.1"/>
    <property type="molecule type" value="Genomic_DNA"/>
</dbReference>
<accession>B0TDM1</accession>
<dbReference type="STRING" id="498761.HM1_3039"/>
<dbReference type="KEGG" id="hmo:HM1_3039"/>
<organism evidence="1 2">
    <name type="scientific">Heliobacterium modesticaldum (strain ATCC 51547 / Ice1)</name>
    <dbReference type="NCBI Taxonomy" id="498761"/>
    <lineage>
        <taxon>Bacteria</taxon>
        <taxon>Bacillati</taxon>
        <taxon>Bacillota</taxon>
        <taxon>Clostridia</taxon>
        <taxon>Eubacteriales</taxon>
        <taxon>Heliobacteriaceae</taxon>
        <taxon>Heliomicrobium</taxon>
    </lineage>
</organism>
<dbReference type="AlphaFoldDB" id="B0TDM1"/>
<keyword evidence="2" id="KW-1185">Reference proteome</keyword>
<reference evidence="1 2" key="1">
    <citation type="journal article" date="2008" name="J. Bacteriol.">
        <title>The genome of Heliobacterium modesticaldum, a phototrophic representative of the Firmicutes containing the simplest photosynthetic apparatus.</title>
        <authorList>
            <person name="Sattley W.M."/>
            <person name="Madigan M.T."/>
            <person name="Swingley W.D."/>
            <person name="Cheung P.C."/>
            <person name="Clocksin K.M."/>
            <person name="Conrad A.L."/>
            <person name="Dejesa L.C."/>
            <person name="Honchak B.M."/>
            <person name="Jung D.O."/>
            <person name="Karbach L.E."/>
            <person name="Kurdoglu A."/>
            <person name="Lahiri S."/>
            <person name="Mastrian S.D."/>
            <person name="Page L.E."/>
            <person name="Taylor H.L."/>
            <person name="Wang Z.T."/>
            <person name="Raymond J."/>
            <person name="Chen M."/>
            <person name="Blankenship R.E."/>
            <person name="Touchman J.W."/>
        </authorList>
    </citation>
    <scope>NUCLEOTIDE SEQUENCE [LARGE SCALE GENOMIC DNA]</scope>
    <source>
        <strain evidence="2">ATCC 51547 / Ice1</strain>
    </source>
</reference>
<name>B0TDM1_HELMI</name>
<proteinExistence type="predicted"/>
<protein>
    <submittedName>
        <fullName evidence="1">Uncharacterized protein</fullName>
    </submittedName>
</protein>
<evidence type="ECO:0000313" key="1">
    <source>
        <dbReference type="EMBL" id="ABZ85546.1"/>
    </source>
</evidence>
<dbReference type="Proteomes" id="UP000008550">
    <property type="component" value="Chromosome"/>
</dbReference>
<dbReference type="HOGENOM" id="CLU_2806567_0_0_9"/>